<protein>
    <recommendedName>
        <fullName evidence="13">C2H2-type domain-containing protein</fullName>
    </recommendedName>
</protein>
<dbReference type="PANTHER" id="PTHR23235:SF120">
    <property type="entry name" value="KRUPPEL-LIKE FACTOR 15"/>
    <property type="match status" value="1"/>
</dbReference>
<reference evidence="14" key="1">
    <citation type="submission" date="2023-07" db="EMBL/GenBank/DDBJ databases">
        <title>Chromosome-level genome assembly of Artemia franciscana.</title>
        <authorList>
            <person name="Jo E."/>
        </authorList>
    </citation>
    <scope>NUCLEOTIDE SEQUENCE</scope>
    <source>
        <tissue evidence="14">Whole body</tissue>
    </source>
</reference>
<dbReference type="FunFam" id="3.30.160.60:FF:000207">
    <property type="entry name" value="zinc finger protein SNAI2"/>
    <property type="match status" value="1"/>
</dbReference>
<gene>
    <name evidence="14" type="ORF">QYM36_014439</name>
</gene>
<keyword evidence="8" id="KW-0804">Transcription</keyword>
<dbReference type="Pfam" id="PF00096">
    <property type="entry name" value="zf-C2H2"/>
    <property type="match status" value="5"/>
</dbReference>
<feature type="domain" description="C2H2-type" evidence="13">
    <location>
        <begin position="263"/>
        <end position="293"/>
    </location>
</feature>
<evidence type="ECO:0000256" key="4">
    <source>
        <dbReference type="ARBA" id="ARBA00022771"/>
    </source>
</evidence>
<evidence type="ECO:0000256" key="10">
    <source>
        <dbReference type="ARBA" id="ARBA00037948"/>
    </source>
</evidence>
<evidence type="ECO:0000313" key="15">
    <source>
        <dbReference type="Proteomes" id="UP001187531"/>
    </source>
</evidence>
<dbReference type="SUPFAM" id="SSF57667">
    <property type="entry name" value="beta-beta-alpha zinc fingers"/>
    <property type="match status" value="3"/>
</dbReference>
<dbReference type="Gene3D" id="3.30.160.60">
    <property type="entry name" value="Classic Zinc Finger"/>
    <property type="match status" value="4"/>
</dbReference>
<name>A0AA88HCE9_ARTSF</name>
<dbReference type="GO" id="GO:0008270">
    <property type="term" value="F:zinc ion binding"/>
    <property type="evidence" value="ECO:0007669"/>
    <property type="project" value="UniProtKB-KW"/>
</dbReference>
<feature type="domain" description="C2H2-type" evidence="13">
    <location>
        <begin position="150"/>
        <end position="172"/>
    </location>
</feature>
<keyword evidence="6" id="KW-0805">Transcription regulation</keyword>
<dbReference type="GO" id="GO:0005634">
    <property type="term" value="C:nucleus"/>
    <property type="evidence" value="ECO:0007669"/>
    <property type="project" value="UniProtKB-SubCell"/>
</dbReference>
<dbReference type="InterPro" id="IPR013087">
    <property type="entry name" value="Znf_C2H2_type"/>
</dbReference>
<evidence type="ECO:0000256" key="9">
    <source>
        <dbReference type="ARBA" id="ARBA00023242"/>
    </source>
</evidence>
<organism evidence="14 15">
    <name type="scientific">Artemia franciscana</name>
    <name type="common">Brine shrimp</name>
    <name type="synonym">Artemia sanfranciscana</name>
    <dbReference type="NCBI Taxonomy" id="6661"/>
    <lineage>
        <taxon>Eukaryota</taxon>
        <taxon>Metazoa</taxon>
        <taxon>Ecdysozoa</taxon>
        <taxon>Arthropoda</taxon>
        <taxon>Crustacea</taxon>
        <taxon>Branchiopoda</taxon>
        <taxon>Anostraca</taxon>
        <taxon>Artemiidae</taxon>
        <taxon>Artemia</taxon>
    </lineage>
</organism>
<dbReference type="FunFam" id="3.30.160.60:FF:000043">
    <property type="entry name" value="Scratch family zinc finger 2"/>
    <property type="match status" value="1"/>
</dbReference>
<keyword evidence="4 11" id="KW-0863">Zinc-finger</keyword>
<dbReference type="SMART" id="SM00355">
    <property type="entry name" value="ZnF_C2H2"/>
    <property type="match status" value="5"/>
</dbReference>
<keyword evidence="15" id="KW-1185">Reference proteome</keyword>
<dbReference type="AlphaFoldDB" id="A0AA88HCE9"/>
<evidence type="ECO:0000256" key="8">
    <source>
        <dbReference type="ARBA" id="ARBA00023163"/>
    </source>
</evidence>
<feature type="region of interest" description="Disordered" evidence="12">
    <location>
        <begin position="117"/>
        <end position="136"/>
    </location>
</feature>
<keyword evidence="5" id="KW-0862">Zinc</keyword>
<dbReference type="FunFam" id="3.30.160.60:FF:000322">
    <property type="entry name" value="GDNF-inducible zinc finger protein 1"/>
    <property type="match status" value="1"/>
</dbReference>
<dbReference type="GO" id="GO:0000981">
    <property type="term" value="F:DNA-binding transcription factor activity, RNA polymerase II-specific"/>
    <property type="evidence" value="ECO:0007669"/>
    <property type="project" value="TreeGrafter"/>
</dbReference>
<keyword evidence="3" id="KW-0677">Repeat</keyword>
<evidence type="ECO:0000256" key="2">
    <source>
        <dbReference type="ARBA" id="ARBA00022723"/>
    </source>
</evidence>
<evidence type="ECO:0000256" key="6">
    <source>
        <dbReference type="ARBA" id="ARBA00023015"/>
    </source>
</evidence>
<evidence type="ECO:0000256" key="12">
    <source>
        <dbReference type="SAM" id="MobiDB-lite"/>
    </source>
</evidence>
<dbReference type="GO" id="GO:0060562">
    <property type="term" value="P:epithelial tube morphogenesis"/>
    <property type="evidence" value="ECO:0007669"/>
    <property type="project" value="UniProtKB-ARBA"/>
</dbReference>
<dbReference type="EMBL" id="JAVRJZ010000018">
    <property type="protein sequence ID" value="KAK2708818.1"/>
    <property type="molecule type" value="Genomic_DNA"/>
</dbReference>
<dbReference type="GO" id="GO:0055059">
    <property type="term" value="P:asymmetric neuroblast division"/>
    <property type="evidence" value="ECO:0007669"/>
    <property type="project" value="UniProtKB-ARBA"/>
</dbReference>
<dbReference type="InterPro" id="IPR036236">
    <property type="entry name" value="Znf_C2H2_sf"/>
</dbReference>
<dbReference type="GO" id="GO:2000177">
    <property type="term" value="P:regulation of neural precursor cell proliferation"/>
    <property type="evidence" value="ECO:0007669"/>
    <property type="project" value="UniProtKB-ARBA"/>
</dbReference>
<proteinExistence type="inferred from homology"/>
<dbReference type="PROSITE" id="PS00028">
    <property type="entry name" value="ZINC_FINGER_C2H2_1"/>
    <property type="match status" value="4"/>
</dbReference>
<keyword evidence="2" id="KW-0479">Metal-binding</keyword>
<keyword evidence="7" id="KW-0238">DNA-binding</keyword>
<dbReference type="PROSITE" id="PS50157">
    <property type="entry name" value="ZINC_FINGER_C2H2_2"/>
    <property type="match status" value="5"/>
</dbReference>
<evidence type="ECO:0000256" key="3">
    <source>
        <dbReference type="ARBA" id="ARBA00022737"/>
    </source>
</evidence>
<evidence type="ECO:0000256" key="7">
    <source>
        <dbReference type="ARBA" id="ARBA00023125"/>
    </source>
</evidence>
<feature type="domain" description="C2H2-type" evidence="13">
    <location>
        <begin position="207"/>
        <end position="234"/>
    </location>
</feature>
<evidence type="ECO:0000256" key="5">
    <source>
        <dbReference type="ARBA" id="ARBA00022833"/>
    </source>
</evidence>
<evidence type="ECO:0000259" key="13">
    <source>
        <dbReference type="PROSITE" id="PS50157"/>
    </source>
</evidence>
<dbReference type="Proteomes" id="UP001187531">
    <property type="component" value="Unassembled WGS sequence"/>
</dbReference>
<evidence type="ECO:0000256" key="1">
    <source>
        <dbReference type="ARBA" id="ARBA00004123"/>
    </source>
</evidence>
<sequence length="299" mass="33966">MPKAFLITRKQYKLTETVTDMIQQASRSNEERGKEFNESYTSIAMPDSPASLDLAAIDSQNLIGLSNSDNLLKYEPYHHLQQLAEISTTLSPPPSVLPWPFLSWLDSENEEPLNLSIHHRSAPTPSPSPPPESLKDNRLVLDLSKKSEIFPCHECGKRYSTTSNLARHRQTHRSVGDNKSRQCPHCDKVYVSSPAFAMHIRTHSQGCKCPYCEKTFSRPWLLQGHIRTHTGEKPFTCTICSKAFADKSNLRAHVQTHSNSKPHTCHRCGKAFALKSYLYKHEESSCMNTKSDKKKFLDR</sequence>
<comment type="subcellular location">
    <subcellularLocation>
        <location evidence="1">Nucleus</location>
    </subcellularLocation>
</comment>
<evidence type="ECO:0000313" key="14">
    <source>
        <dbReference type="EMBL" id="KAK2708818.1"/>
    </source>
</evidence>
<comment type="caution">
    <text evidence="14">The sequence shown here is derived from an EMBL/GenBank/DDBJ whole genome shotgun (WGS) entry which is preliminary data.</text>
</comment>
<dbReference type="FunFam" id="3.30.160.60:FF:000130">
    <property type="entry name" value="Spalt-like transcription factor 4"/>
    <property type="match status" value="1"/>
</dbReference>
<evidence type="ECO:0000256" key="11">
    <source>
        <dbReference type="PROSITE-ProRule" id="PRU00042"/>
    </source>
</evidence>
<comment type="similarity">
    <text evidence="10">Belongs to the snail C2H2-type zinc-finger protein family.</text>
</comment>
<feature type="domain" description="C2H2-type" evidence="13">
    <location>
        <begin position="181"/>
        <end position="204"/>
    </location>
</feature>
<keyword evidence="9" id="KW-0539">Nucleus</keyword>
<feature type="domain" description="C2H2-type" evidence="13">
    <location>
        <begin position="235"/>
        <end position="262"/>
    </location>
</feature>
<accession>A0AA88HCE9</accession>
<dbReference type="PANTHER" id="PTHR23235">
    <property type="entry name" value="KRUEPPEL-LIKE TRANSCRIPTION FACTOR"/>
    <property type="match status" value="1"/>
</dbReference>
<dbReference type="GO" id="GO:0000978">
    <property type="term" value="F:RNA polymerase II cis-regulatory region sequence-specific DNA binding"/>
    <property type="evidence" value="ECO:0007669"/>
    <property type="project" value="TreeGrafter"/>
</dbReference>